<organism evidence="3 4">
    <name type="scientific">[Mycoplasma] gypis</name>
    <dbReference type="NCBI Taxonomy" id="92404"/>
    <lineage>
        <taxon>Bacteria</taxon>
        <taxon>Bacillati</taxon>
        <taxon>Mycoplasmatota</taxon>
        <taxon>Mycoplasmoidales</taxon>
        <taxon>Metamycoplasmataceae</taxon>
        <taxon>Metamycoplasma</taxon>
    </lineage>
</organism>
<keyword evidence="1" id="KW-0732">Signal</keyword>
<dbReference type="RefSeq" id="WP_205498139.1">
    <property type="nucleotide sequence ID" value="NZ_CP148066.1"/>
</dbReference>
<feature type="signal peptide" evidence="1">
    <location>
        <begin position="1"/>
        <end position="27"/>
    </location>
</feature>
<reference evidence="3" key="1">
    <citation type="submission" date="2024-03" db="EMBL/GenBank/DDBJ databases">
        <title>Complete genome sequence of Mycoplasma gypis type strain B1/T1.</title>
        <authorList>
            <person name="Spergser J."/>
        </authorList>
    </citation>
    <scope>NUCLEOTIDE SEQUENCE [LARGE SCALE GENOMIC DNA]</scope>
    <source>
        <strain evidence="3">B1/T1</strain>
    </source>
</reference>
<proteinExistence type="predicted"/>
<evidence type="ECO:0000259" key="2">
    <source>
        <dbReference type="PROSITE" id="PS50830"/>
    </source>
</evidence>
<evidence type="ECO:0000256" key="1">
    <source>
        <dbReference type="SAM" id="SignalP"/>
    </source>
</evidence>
<name>A0ABZ2RVE1_9BACT</name>
<feature type="domain" description="TNase-like" evidence="2">
    <location>
        <begin position="87"/>
        <end position="268"/>
    </location>
</feature>
<accession>A0ABZ2RVE1</accession>
<dbReference type="PROSITE" id="PS50830">
    <property type="entry name" value="TNASE_3"/>
    <property type="match status" value="1"/>
</dbReference>
<dbReference type="InterPro" id="IPR016071">
    <property type="entry name" value="Staphylococal_nuclease_OB-fold"/>
</dbReference>
<dbReference type="SMART" id="SM00318">
    <property type="entry name" value="SNc"/>
    <property type="match status" value="1"/>
</dbReference>
<feature type="chain" id="PRO_5045073853" evidence="1">
    <location>
        <begin position="28"/>
        <end position="325"/>
    </location>
</feature>
<evidence type="ECO:0000313" key="4">
    <source>
        <dbReference type="Proteomes" id="UP001460679"/>
    </source>
</evidence>
<dbReference type="Gene3D" id="2.40.50.90">
    <property type="match status" value="1"/>
</dbReference>
<dbReference type="InterPro" id="IPR035437">
    <property type="entry name" value="SNase_OB-fold_sf"/>
</dbReference>
<sequence length="325" mass="37963">MLKNKKRILFSLLAVSAISTTAFVSLATSCQNSEYKEFLDKQKEQILNFDPAHVTQKLNQTFTFEKKLTPTSLRKTRVTESYWDLFKHYEGEVVNVFDGDTYTLKIKVPNPNKPNEFSTQKVKVRSWGIDTPETESDKVQRVSQKEQSFSDRDTEFAKSLLTPHRKVILIADLNVKSYDRVIGITLFSDKENPESLSDYNHIFEIEMLYNGFTVSRINSTDVSTGKYENPQIKENPDEPAETFQQLFLWDFAYAWNNAILNRKNFYNNYRYPYQLQDEVYGSHGDVITSDVLLPELTRYPKQTTAENNIFKFLKQQLDEKKKDKN</sequence>
<protein>
    <submittedName>
        <fullName evidence="3">Thermonuclease family protein</fullName>
    </submittedName>
</protein>
<gene>
    <name evidence="3" type="ORF">WG616_02840</name>
</gene>
<keyword evidence="4" id="KW-1185">Reference proteome</keyword>
<dbReference type="EMBL" id="CP148066">
    <property type="protein sequence ID" value="WXL28279.1"/>
    <property type="molecule type" value="Genomic_DNA"/>
</dbReference>
<dbReference type="Proteomes" id="UP001460679">
    <property type="component" value="Chromosome"/>
</dbReference>
<dbReference type="PROSITE" id="PS51257">
    <property type="entry name" value="PROKAR_LIPOPROTEIN"/>
    <property type="match status" value="1"/>
</dbReference>
<evidence type="ECO:0000313" key="3">
    <source>
        <dbReference type="EMBL" id="WXL28279.1"/>
    </source>
</evidence>
<dbReference type="SUPFAM" id="SSF50199">
    <property type="entry name" value="Staphylococcal nuclease"/>
    <property type="match status" value="1"/>
</dbReference>